<protein>
    <recommendedName>
        <fullName evidence="5">Deazaflavin-dependent nitroreductase family protein</fullName>
    </recommendedName>
</protein>
<gene>
    <name evidence="3" type="ORF">RMCC_5200</name>
</gene>
<dbReference type="RefSeq" id="WP_084395429.1">
    <property type="nucleotide sequence ID" value="NZ_CATORR010000033.1"/>
</dbReference>
<evidence type="ECO:0000256" key="2">
    <source>
        <dbReference type="ARBA" id="ARBA00049106"/>
    </source>
</evidence>
<dbReference type="InterPro" id="IPR004378">
    <property type="entry name" value="F420H2_quin_Rdtase"/>
</dbReference>
<dbReference type="EMBL" id="BCSY01000081">
    <property type="protein sequence ID" value="GAS98235.1"/>
    <property type="molecule type" value="Genomic_DNA"/>
</dbReference>
<dbReference type="PANTHER" id="PTHR39428:SF1">
    <property type="entry name" value="F420H(2)-DEPENDENT QUINONE REDUCTASE RV1261C"/>
    <property type="match status" value="1"/>
</dbReference>
<keyword evidence="4" id="KW-1185">Reference proteome</keyword>
<name>A0A124E2Y1_MYCCR</name>
<dbReference type="STRING" id="228230.RMCC_5200"/>
<reference evidence="4" key="1">
    <citation type="journal article" date="2016" name="Genome Announc.">
        <title>Draft Genome Sequences of Five Rapidly Growing Mycobacterium Species, M. thermoresistibile, M. fortuitum subsp. acetamidolyticum, M. canariasense, M. brisbanense, and M. novocastrense.</title>
        <authorList>
            <person name="Katahira K."/>
            <person name="Ogura Y."/>
            <person name="Gotoh Y."/>
            <person name="Hayashi T."/>
        </authorList>
    </citation>
    <scope>NUCLEOTIDE SEQUENCE [LARGE SCALE GENOMIC DNA]</scope>
    <source>
        <strain evidence="4">JCM15298</strain>
    </source>
</reference>
<proteinExistence type="inferred from homology"/>
<evidence type="ECO:0008006" key="5">
    <source>
        <dbReference type="Google" id="ProtNLM"/>
    </source>
</evidence>
<comment type="caution">
    <text evidence="3">The sequence shown here is derived from an EMBL/GenBank/DDBJ whole genome shotgun (WGS) entry which is preliminary data.</text>
</comment>
<comment type="catalytic activity">
    <reaction evidence="2">
        <text>oxidized coenzyme F420-(gamma-L-Glu)(n) + a quinol + H(+) = reduced coenzyme F420-(gamma-L-Glu)(n) + a quinone</text>
        <dbReference type="Rhea" id="RHEA:39663"/>
        <dbReference type="Rhea" id="RHEA-COMP:12939"/>
        <dbReference type="Rhea" id="RHEA-COMP:14378"/>
        <dbReference type="ChEBI" id="CHEBI:15378"/>
        <dbReference type="ChEBI" id="CHEBI:24646"/>
        <dbReference type="ChEBI" id="CHEBI:132124"/>
        <dbReference type="ChEBI" id="CHEBI:133980"/>
        <dbReference type="ChEBI" id="CHEBI:139511"/>
    </reaction>
</comment>
<dbReference type="InterPro" id="IPR012349">
    <property type="entry name" value="Split_barrel_FMN-bd"/>
</dbReference>
<evidence type="ECO:0000313" key="4">
    <source>
        <dbReference type="Proteomes" id="UP000069443"/>
    </source>
</evidence>
<dbReference type="GO" id="GO:0005886">
    <property type="term" value="C:plasma membrane"/>
    <property type="evidence" value="ECO:0007669"/>
    <property type="project" value="TreeGrafter"/>
</dbReference>
<comment type="similarity">
    <text evidence="1">Belongs to the F420H(2)-dependent quinone reductase family.</text>
</comment>
<dbReference type="PANTHER" id="PTHR39428">
    <property type="entry name" value="F420H(2)-DEPENDENT QUINONE REDUCTASE RV1261C"/>
    <property type="match status" value="1"/>
</dbReference>
<dbReference type="Proteomes" id="UP000069443">
    <property type="component" value="Unassembled WGS sequence"/>
</dbReference>
<evidence type="ECO:0000256" key="1">
    <source>
        <dbReference type="ARBA" id="ARBA00008710"/>
    </source>
</evidence>
<accession>A0A124E2Y1</accession>
<evidence type="ECO:0000313" key="3">
    <source>
        <dbReference type="EMBL" id="GAS98235.1"/>
    </source>
</evidence>
<dbReference type="NCBIfam" id="TIGR00026">
    <property type="entry name" value="hi_GC_TIGR00026"/>
    <property type="match status" value="1"/>
</dbReference>
<dbReference type="AlphaFoldDB" id="A0A124E2Y1"/>
<organism evidence="3 4">
    <name type="scientific">Mycolicibacterium canariasense</name>
    <name type="common">Mycobacterium canariasense</name>
    <dbReference type="NCBI Taxonomy" id="228230"/>
    <lineage>
        <taxon>Bacteria</taxon>
        <taxon>Bacillati</taxon>
        <taxon>Actinomycetota</taxon>
        <taxon>Actinomycetes</taxon>
        <taxon>Mycobacteriales</taxon>
        <taxon>Mycobacteriaceae</taxon>
        <taxon>Mycolicibacterium</taxon>
    </lineage>
</organism>
<reference evidence="4" key="2">
    <citation type="submission" date="2016-02" db="EMBL/GenBank/DDBJ databases">
        <title>Draft genome sequence of five rapidly growing Mycobacterium species.</title>
        <authorList>
            <person name="Katahira K."/>
            <person name="Gotou Y."/>
            <person name="Iida K."/>
            <person name="Ogura Y."/>
            <person name="Hayashi T."/>
        </authorList>
    </citation>
    <scope>NUCLEOTIDE SEQUENCE [LARGE SCALE GENOMIC DNA]</scope>
    <source>
        <strain evidence="4">JCM15298</strain>
    </source>
</reference>
<dbReference type="Pfam" id="PF04075">
    <property type="entry name" value="F420H2_quin_red"/>
    <property type="match status" value="1"/>
</dbReference>
<dbReference type="Gene3D" id="2.30.110.10">
    <property type="entry name" value="Electron Transport, Fmn-binding Protein, Chain A"/>
    <property type="match status" value="1"/>
</dbReference>
<dbReference type="GO" id="GO:0016491">
    <property type="term" value="F:oxidoreductase activity"/>
    <property type="evidence" value="ECO:0007669"/>
    <property type="project" value="InterPro"/>
</dbReference>
<dbReference type="GO" id="GO:0070967">
    <property type="term" value="F:coenzyme F420 binding"/>
    <property type="evidence" value="ECO:0007669"/>
    <property type="project" value="TreeGrafter"/>
</dbReference>
<sequence length="156" mass="17538">MSVSPVEVLMRIIDRSWPIIGPLARGHAAIYRMTGGRLGERFPGVPPILLLDHVGARSGRLRTTPLVYMRDGDRYVLVAAKGGHPTNPAWFYNLRAHPHATIQIGARRVQVAASEVIGEERQALWPRALAYTSHWRRYAKRVPPSRTIPLVLLQPR</sequence>